<dbReference type="Proteomes" id="UP000659767">
    <property type="component" value="Unassembled WGS sequence"/>
</dbReference>
<reference evidence="2" key="1">
    <citation type="journal article" date="2019" name="Int. J. Syst. Evol. Microbiol.">
        <title>The Global Catalogue of Microorganisms (GCM) 10K type strain sequencing project: providing services to taxonomists for standard genome sequencing and annotation.</title>
        <authorList>
            <consortium name="The Broad Institute Genomics Platform"/>
            <consortium name="The Broad Institute Genome Sequencing Center for Infectious Disease"/>
            <person name="Wu L."/>
            <person name="Ma J."/>
        </authorList>
    </citation>
    <scope>NUCLEOTIDE SEQUENCE [LARGE SCALE GENOMIC DNA]</scope>
    <source>
        <strain evidence="2">JCM 4350</strain>
    </source>
</reference>
<proteinExistence type="predicted"/>
<sequence length="131" mass="14309">MKQCTGVALLPPPEHVLALSVPGHHRPEIGHVLCELGEDHDGGHSAMLWDEGGRPGSAVWIRWGTEPARLLSLRWCPARDARHTDDACGLFNGHPSEHGWEITDPTDEAITRFLAERHPHLFPGPREGGGG</sequence>
<dbReference type="RefSeq" id="WP_069742333.1">
    <property type="nucleotide sequence ID" value="NZ_BMSZ01000001.1"/>
</dbReference>
<accession>A0ABQ2SMQ2</accession>
<organism evidence="1 2">
    <name type="scientific">Streptomyces badius</name>
    <dbReference type="NCBI Taxonomy" id="1941"/>
    <lineage>
        <taxon>Bacteria</taxon>
        <taxon>Bacillati</taxon>
        <taxon>Actinomycetota</taxon>
        <taxon>Actinomycetes</taxon>
        <taxon>Kitasatosporales</taxon>
        <taxon>Streptomycetaceae</taxon>
        <taxon>Streptomyces</taxon>
    </lineage>
</organism>
<dbReference type="EMBL" id="BMSZ01000001">
    <property type="protein sequence ID" value="GGS32475.1"/>
    <property type="molecule type" value="Genomic_DNA"/>
</dbReference>
<protein>
    <submittedName>
        <fullName evidence="1">Uncharacterized protein</fullName>
    </submittedName>
</protein>
<keyword evidence="2" id="KW-1185">Reference proteome</keyword>
<name>A0ABQ2SMQ2_STRBA</name>
<evidence type="ECO:0000313" key="1">
    <source>
        <dbReference type="EMBL" id="GGS32475.1"/>
    </source>
</evidence>
<gene>
    <name evidence="1" type="ORF">GCM10010253_01900</name>
</gene>
<evidence type="ECO:0000313" key="2">
    <source>
        <dbReference type="Proteomes" id="UP000659767"/>
    </source>
</evidence>
<comment type="caution">
    <text evidence="1">The sequence shown here is derived from an EMBL/GenBank/DDBJ whole genome shotgun (WGS) entry which is preliminary data.</text>
</comment>